<gene>
    <name evidence="3" type="ORF">CLV42_107148</name>
</gene>
<dbReference type="SUPFAM" id="SSF56925">
    <property type="entry name" value="OMPA-like"/>
    <property type="match status" value="1"/>
</dbReference>
<name>A0A2P8G4U3_9BACT</name>
<evidence type="ECO:0000313" key="3">
    <source>
        <dbReference type="EMBL" id="PSL29002.1"/>
    </source>
</evidence>
<dbReference type="Gene3D" id="2.40.160.20">
    <property type="match status" value="1"/>
</dbReference>
<dbReference type="AlphaFoldDB" id="A0A2P8G4U3"/>
<dbReference type="InterPro" id="IPR027385">
    <property type="entry name" value="Beta-barrel_OMP"/>
</dbReference>
<dbReference type="Proteomes" id="UP000240978">
    <property type="component" value="Unassembled WGS sequence"/>
</dbReference>
<evidence type="ECO:0000256" key="1">
    <source>
        <dbReference type="ARBA" id="ARBA00022729"/>
    </source>
</evidence>
<keyword evidence="1" id="KW-0732">Signal</keyword>
<comment type="caution">
    <text evidence="3">The sequence shown here is derived from an EMBL/GenBank/DDBJ whole genome shotgun (WGS) entry which is preliminary data.</text>
</comment>
<dbReference type="Pfam" id="PF13505">
    <property type="entry name" value="OMP_b-brl"/>
    <property type="match status" value="1"/>
</dbReference>
<feature type="domain" description="Outer membrane protein beta-barrel" evidence="2">
    <location>
        <begin position="74"/>
        <end position="177"/>
    </location>
</feature>
<protein>
    <submittedName>
        <fullName evidence="3">Outer membrane protein with beta-barrel domain</fullName>
    </submittedName>
</protein>
<accession>A0A2P8G4U3</accession>
<sequence length="200" mass="22778">MVLCIAIRSSGQDKARGTREPKRFKYYFNSGIGYYLPFESSKWLADRGAAYAFNFQCNYRDRYFTHLYFDMAVINYSKENTVVNNVASNFDYKLNANNVGLDIGYTLPMKKVSPYIYAGLGLSFMDTPFIKPGSAANDIVFGTKTNAFFQYRGAIGVDYKISRYFILYLEAMYSSTAFKSVLDDQRLQGVSLILGFKTPL</sequence>
<dbReference type="InterPro" id="IPR011250">
    <property type="entry name" value="OMP/PagP_B-barrel"/>
</dbReference>
<proteinExistence type="predicted"/>
<reference evidence="3 4" key="1">
    <citation type="submission" date="2018-03" db="EMBL/GenBank/DDBJ databases">
        <title>Genomic Encyclopedia of Archaeal and Bacterial Type Strains, Phase II (KMG-II): from individual species to whole genera.</title>
        <authorList>
            <person name="Goeker M."/>
        </authorList>
    </citation>
    <scope>NUCLEOTIDE SEQUENCE [LARGE SCALE GENOMIC DNA]</scope>
    <source>
        <strain evidence="3 4">DSM 18107</strain>
    </source>
</reference>
<evidence type="ECO:0000313" key="4">
    <source>
        <dbReference type="Proteomes" id="UP000240978"/>
    </source>
</evidence>
<dbReference type="EMBL" id="PYGK01000007">
    <property type="protein sequence ID" value="PSL29002.1"/>
    <property type="molecule type" value="Genomic_DNA"/>
</dbReference>
<keyword evidence="4" id="KW-1185">Reference proteome</keyword>
<organism evidence="3 4">
    <name type="scientific">Chitinophaga ginsengisoli</name>
    <dbReference type="NCBI Taxonomy" id="363837"/>
    <lineage>
        <taxon>Bacteria</taxon>
        <taxon>Pseudomonadati</taxon>
        <taxon>Bacteroidota</taxon>
        <taxon>Chitinophagia</taxon>
        <taxon>Chitinophagales</taxon>
        <taxon>Chitinophagaceae</taxon>
        <taxon>Chitinophaga</taxon>
    </lineage>
</organism>
<evidence type="ECO:0000259" key="2">
    <source>
        <dbReference type="Pfam" id="PF13505"/>
    </source>
</evidence>